<dbReference type="Proteomes" id="UP001220324">
    <property type="component" value="Unassembled WGS sequence"/>
</dbReference>
<accession>A0AAD6D7N1</accession>
<proteinExistence type="predicted"/>
<comment type="caution">
    <text evidence="1">The sequence shown here is derived from an EMBL/GenBank/DDBJ whole genome shotgun (WGS) entry which is preliminary data.</text>
</comment>
<evidence type="ECO:0000313" key="1">
    <source>
        <dbReference type="EMBL" id="KAJ5556227.1"/>
    </source>
</evidence>
<reference evidence="1 2" key="1">
    <citation type="journal article" date="2023" name="IMA Fungus">
        <title>Comparative genomic study of the Penicillium genus elucidates a diverse pangenome and 15 lateral gene transfer events.</title>
        <authorList>
            <person name="Petersen C."/>
            <person name="Sorensen T."/>
            <person name="Nielsen M.R."/>
            <person name="Sondergaard T.E."/>
            <person name="Sorensen J.L."/>
            <person name="Fitzpatrick D.A."/>
            <person name="Frisvad J.C."/>
            <person name="Nielsen K.L."/>
        </authorList>
    </citation>
    <scope>NUCLEOTIDE SEQUENCE [LARGE SCALE GENOMIC DNA]</scope>
    <source>
        <strain evidence="1 2">IBT 35679</strain>
    </source>
</reference>
<protein>
    <submittedName>
        <fullName evidence="1">Uncharacterized protein</fullName>
    </submittedName>
</protein>
<gene>
    <name evidence="1" type="ORF">N7494_000142</name>
</gene>
<keyword evidence="2" id="KW-1185">Reference proteome</keyword>
<dbReference type="AlphaFoldDB" id="A0AAD6D7N1"/>
<dbReference type="EMBL" id="JAQIZZ010000001">
    <property type="protein sequence ID" value="KAJ5556227.1"/>
    <property type="molecule type" value="Genomic_DNA"/>
</dbReference>
<organism evidence="1 2">
    <name type="scientific">Penicillium frequentans</name>
    <dbReference type="NCBI Taxonomy" id="3151616"/>
    <lineage>
        <taxon>Eukaryota</taxon>
        <taxon>Fungi</taxon>
        <taxon>Dikarya</taxon>
        <taxon>Ascomycota</taxon>
        <taxon>Pezizomycotina</taxon>
        <taxon>Eurotiomycetes</taxon>
        <taxon>Eurotiomycetidae</taxon>
        <taxon>Eurotiales</taxon>
        <taxon>Aspergillaceae</taxon>
        <taxon>Penicillium</taxon>
    </lineage>
</organism>
<evidence type="ECO:0000313" key="2">
    <source>
        <dbReference type="Proteomes" id="UP001220324"/>
    </source>
</evidence>
<name>A0AAD6D7N1_9EURO</name>
<sequence length="62" mass="7210">MEFNCYWLEQSVETVSGLFKKLEIKFLVQERQALARRPAGTIWVISPEFGQVGFHCFERTTG</sequence>